<evidence type="ECO:0000259" key="12">
    <source>
        <dbReference type="PROSITE" id="PS51471"/>
    </source>
</evidence>
<dbReference type="GO" id="GO:0004458">
    <property type="term" value="F:D-lactate dehydrogenase (cytochrome) activity"/>
    <property type="evidence" value="ECO:0007669"/>
    <property type="project" value="UniProtKB-EC"/>
</dbReference>
<dbReference type="InterPro" id="IPR005123">
    <property type="entry name" value="Oxoglu/Fe-dep_dioxygenase_dom"/>
</dbReference>
<dbReference type="Gene3D" id="2.60.120.330">
    <property type="entry name" value="B-lactam Antibiotic, Isopenicillin N Synthase, Chain"/>
    <property type="match status" value="1"/>
</dbReference>
<evidence type="ECO:0000256" key="1">
    <source>
        <dbReference type="ARBA" id="ARBA00001974"/>
    </source>
</evidence>
<dbReference type="AlphaFoldDB" id="A0A1Q3E2W6"/>
<keyword evidence="5" id="KW-0274">FAD</keyword>
<dbReference type="PANTHER" id="PTHR11748:SF111">
    <property type="entry name" value="D-LACTATE DEHYDROGENASE, MITOCHONDRIAL-RELATED"/>
    <property type="match status" value="1"/>
</dbReference>
<dbReference type="Pfam" id="PF02913">
    <property type="entry name" value="FAD-oxidase_C"/>
    <property type="match status" value="1"/>
</dbReference>
<dbReference type="GO" id="GO:0005739">
    <property type="term" value="C:mitochondrion"/>
    <property type="evidence" value="ECO:0007669"/>
    <property type="project" value="UniProtKB-SubCell"/>
</dbReference>
<evidence type="ECO:0000256" key="7">
    <source>
        <dbReference type="ARBA" id="ARBA00023002"/>
    </source>
</evidence>
<dbReference type="InterPro" id="IPR027443">
    <property type="entry name" value="IPNS-like_sf"/>
</dbReference>
<dbReference type="PROSITE" id="PS51387">
    <property type="entry name" value="FAD_PCMH"/>
    <property type="match status" value="1"/>
</dbReference>
<dbReference type="STRING" id="5353.A0A1Q3E2W6"/>
<dbReference type="SUPFAM" id="SSF56176">
    <property type="entry name" value="FAD-binding/transporter-associated domain-like"/>
    <property type="match status" value="1"/>
</dbReference>
<gene>
    <name evidence="13" type="ORF">LENED_003106</name>
</gene>
<feature type="region of interest" description="Disordered" evidence="10">
    <location>
        <begin position="965"/>
        <end position="984"/>
    </location>
</feature>
<dbReference type="Pfam" id="PF14226">
    <property type="entry name" value="DIOX_N"/>
    <property type="match status" value="1"/>
</dbReference>
<evidence type="ECO:0000256" key="10">
    <source>
        <dbReference type="SAM" id="MobiDB-lite"/>
    </source>
</evidence>
<evidence type="ECO:0000256" key="9">
    <source>
        <dbReference type="ARBA" id="ARBA00038897"/>
    </source>
</evidence>
<reference evidence="13 14" key="1">
    <citation type="submission" date="2016-08" db="EMBL/GenBank/DDBJ databases">
        <authorList>
            <consortium name="Lentinula edodes genome sequencing consortium"/>
            <person name="Sakamoto Y."/>
            <person name="Nakade K."/>
            <person name="Sato S."/>
            <person name="Yoshida Y."/>
            <person name="Miyazaki K."/>
            <person name="Natsume S."/>
            <person name="Konno N."/>
        </authorList>
    </citation>
    <scope>NUCLEOTIDE SEQUENCE [LARGE SCALE GENOMIC DNA]</scope>
    <source>
        <strain evidence="13 14">NBRC 111202</strain>
    </source>
</reference>
<evidence type="ECO:0000256" key="5">
    <source>
        <dbReference type="ARBA" id="ARBA00022827"/>
    </source>
</evidence>
<evidence type="ECO:0000313" key="13">
    <source>
        <dbReference type="EMBL" id="GAW01506.1"/>
    </source>
</evidence>
<accession>A0A1Q3E2W6</accession>
<dbReference type="PROSITE" id="PS51471">
    <property type="entry name" value="FE2OG_OXY"/>
    <property type="match status" value="1"/>
</dbReference>
<dbReference type="GO" id="GO:0008720">
    <property type="term" value="F:D-lactate dehydrogenase (NAD+) activity"/>
    <property type="evidence" value="ECO:0007669"/>
    <property type="project" value="TreeGrafter"/>
</dbReference>
<dbReference type="Pfam" id="PF01565">
    <property type="entry name" value="FAD_binding_4"/>
    <property type="match status" value="1"/>
</dbReference>
<organism evidence="13 14">
    <name type="scientific">Lentinula edodes</name>
    <name type="common">Shiitake mushroom</name>
    <name type="synonym">Lentinus edodes</name>
    <dbReference type="NCBI Taxonomy" id="5353"/>
    <lineage>
        <taxon>Eukaryota</taxon>
        <taxon>Fungi</taxon>
        <taxon>Dikarya</taxon>
        <taxon>Basidiomycota</taxon>
        <taxon>Agaricomycotina</taxon>
        <taxon>Agaricomycetes</taxon>
        <taxon>Agaricomycetidae</taxon>
        <taxon>Agaricales</taxon>
        <taxon>Marasmiineae</taxon>
        <taxon>Omphalotaceae</taxon>
        <taxon>Lentinula</taxon>
    </lineage>
</organism>
<keyword evidence="14" id="KW-1185">Reference proteome</keyword>
<comment type="subcellular location">
    <subcellularLocation>
        <location evidence="2">Mitochondrion</location>
    </subcellularLocation>
</comment>
<comment type="similarity">
    <text evidence="3">Belongs to the FAD-binding oxidoreductase/transferase type 4 family.</text>
</comment>
<dbReference type="InterPro" id="IPR016169">
    <property type="entry name" value="FAD-bd_PCMH_sub2"/>
</dbReference>
<feature type="domain" description="Fe2OG dioxygenase" evidence="12">
    <location>
        <begin position="812"/>
        <end position="915"/>
    </location>
</feature>
<dbReference type="InterPro" id="IPR006094">
    <property type="entry name" value="Oxid_FAD_bind_N"/>
</dbReference>
<evidence type="ECO:0000256" key="3">
    <source>
        <dbReference type="ARBA" id="ARBA00008000"/>
    </source>
</evidence>
<dbReference type="GO" id="GO:1903457">
    <property type="term" value="P:lactate catabolic process"/>
    <property type="evidence" value="ECO:0007669"/>
    <property type="project" value="TreeGrafter"/>
</dbReference>
<dbReference type="SUPFAM" id="SSF55103">
    <property type="entry name" value="FAD-linked oxidases, C-terminal domain"/>
    <property type="match status" value="1"/>
</dbReference>
<evidence type="ECO:0000256" key="8">
    <source>
        <dbReference type="ARBA" id="ARBA00023128"/>
    </source>
</evidence>
<sequence length="984" mass="108057">MLRTTVIKSAYRARQLSSPFSNAISIYNRRSPSAQSPRFSTTTASKPSISTLSGQTIILLSAASLISGFAGYSLANRHDTEAVPRKPQYGSREDCTRAVEELKKTFADDEDAVSTNADDLYSHGFSVNDHHPGTSHTVVMYPTCTDDVVKIVKIATKYRIPIIPYSGGTSLEGQFRGYSSGGICLDMSRMNKIIEIHEADSDLVCQPGVCWSDINDTLHDQGIPLFFPLDPAPTATIGGMLSTGCSGTNAVRYGTGKAEWFLNATVVLPSGEVIKTRRRSRKSSAGFDTTKLFIGAEGTLGIVTEVTIRLTPVLPTTVAVVHFPDVRKATEAVREVMLSGVGIQCVELMDDLCMHALNKYGQSENSWPEKDTLLFKFQGHDQASLSESGRVVEEIVARHGGFGFKFAKDDQQAADLWSTRKNALYACLALVNGSRAWSTDVCVPVSKLSELVYETKKDLASTGIVAPIAGHAGDGNFHASLLIRNEEELRIAKDVVSRMVHRAIALDGTCTGEHGVGIGKKEYLVEELGAGTTLLVSSIPGSYILMILRMARRTDLMKVSKDIHYGYAFNSDHEVLKERSERRRTQGARDALFKDSIELYRNFNVQSVKNSVFGDARQRGSTEFRFQQPSLTWVPVKELPEWPSNVEAHPLLVIDYQLLKAGDETEINRLWEAGTNLGFWYLKNHGAEQDFVAMWGMGEEVFKLPLEEKMKYEQGDEGLSFGYKAVGHYIVDAAGNPDPVEGVNVAKDDALSYPKVSRREYPTVINELMGPVVTPFVEKCVDISNTMIGIFNDKLGLPEGALAKLHGRNDFSASETRTIKAPANLTPGKLAIGGHTDFGTLSLLVNNLGGLQVLPPGTSEWSYVRPLPGHMICNVGDTLTMFSGGLLNSNIHRVVPPPGSQSKHDRWSQVYFTRPADNAPLLPLLESPIISEAFNKLSPERQASLSPGVTSWDWFTRRQKNYRTKNHKGADTWAANRGTEHGRA</sequence>
<dbReference type="InterPro" id="IPR004113">
    <property type="entry name" value="FAD-bd_oxidored_4_C"/>
</dbReference>
<keyword evidence="6" id="KW-0809">Transit peptide</keyword>
<feature type="domain" description="FAD-binding PCMH-type" evidence="11">
    <location>
        <begin position="131"/>
        <end position="313"/>
    </location>
</feature>
<dbReference type="FunFam" id="3.30.465.10:FF:000014">
    <property type="entry name" value="D-lactate dehydrogenase (Cytochrome), putative"/>
    <property type="match status" value="1"/>
</dbReference>
<evidence type="ECO:0000256" key="4">
    <source>
        <dbReference type="ARBA" id="ARBA00022630"/>
    </source>
</evidence>
<dbReference type="InterPro" id="IPR026992">
    <property type="entry name" value="DIOX_N"/>
</dbReference>
<dbReference type="InterPro" id="IPR016164">
    <property type="entry name" value="FAD-linked_Oxase-like_C"/>
</dbReference>
<evidence type="ECO:0000259" key="11">
    <source>
        <dbReference type="PROSITE" id="PS51387"/>
    </source>
</evidence>
<comment type="cofactor">
    <cofactor evidence="1">
        <name>FAD</name>
        <dbReference type="ChEBI" id="CHEBI:57692"/>
    </cofactor>
</comment>
<dbReference type="EC" id="1.1.2.4" evidence="9"/>
<keyword evidence="4" id="KW-0285">Flavoprotein</keyword>
<name>A0A1Q3E2W6_LENED</name>
<dbReference type="Gene3D" id="3.30.465.10">
    <property type="match status" value="1"/>
</dbReference>
<dbReference type="InterPro" id="IPR016166">
    <property type="entry name" value="FAD-bd_PCMH"/>
</dbReference>
<reference evidence="13 14" key="2">
    <citation type="submission" date="2017-02" db="EMBL/GenBank/DDBJ databases">
        <title>A genome survey and senescence transcriptome analysis in Lentinula edodes.</title>
        <authorList>
            <person name="Sakamoto Y."/>
            <person name="Nakade K."/>
            <person name="Sato S."/>
            <person name="Yoshida Y."/>
            <person name="Miyazaki K."/>
            <person name="Natsume S."/>
            <person name="Konno N."/>
        </authorList>
    </citation>
    <scope>NUCLEOTIDE SEQUENCE [LARGE SCALE GENOMIC DNA]</scope>
    <source>
        <strain evidence="13 14">NBRC 111202</strain>
    </source>
</reference>
<evidence type="ECO:0000256" key="2">
    <source>
        <dbReference type="ARBA" id="ARBA00004173"/>
    </source>
</evidence>
<dbReference type="Pfam" id="PF03171">
    <property type="entry name" value="2OG-FeII_Oxy"/>
    <property type="match status" value="1"/>
</dbReference>
<dbReference type="EMBL" id="BDGU01000064">
    <property type="protein sequence ID" value="GAW01506.1"/>
    <property type="molecule type" value="Genomic_DNA"/>
</dbReference>
<evidence type="ECO:0000256" key="6">
    <source>
        <dbReference type="ARBA" id="ARBA00022946"/>
    </source>
</evidence>
<dbReference type="Proteomes" id="UP000188533">
    <property type="component" value="Unassembled WGS sequence"/>
</dbReference>
<dbReference type="FunFam" id="3.30.70.2740:FF:000001">
    <property type="entry name" value="D-lactate dehydrogenase mitochondrial"/>
    <property type="match status" value="1"/>
</dbReference>
<evidence type="ECO:0000313" key="14">
    <source>
        <dbReference type="Proteomes" id="UP000188533"/>
    </source>
</evidence>
<dbReference type="Gene3D" id="3.30.70.2740">
    <property type="match status" value="1"/>
</dbReference>
<keyword evidence="7" id="KW-0560">Oxidoreductase</keyword>
<dbReference type="PANTHER" id="PTHR11748">
    <property type="entry name" value="D-LACTATE DEHYDROGENASE"/>
    <property type="match status" value="1"/>
</dbReference>
<dbReference type="GO" id="GO:0071949">
    <property type="term" value="F:FAD binding"/>
    <property type="evidence" value="ECO:0007669"/>
    <property type="project" value="InterPro"/>
</dbReference>
<comment type="caution">
    <text evidence="13">The sequence shown here is derived from an EMBL/GenBank/DDBJ whole genome shotgun (WGS) entry which is preliminary data.</text>
</comment>
<keyword evidence="8" id="KW-0496">Mitochondrion</keyword>
<protein>
    <recommendedName>
        <fullName evidence="9">D-lactate dehydrogenase (cytochrome)</fullName>
        <ecNumber evidence="9">1.1.2.4</ecNumber>
    </recommendedName>
</protein>
<proteinExistence type="inferred from homology"/>
<dbReference type="SUPFAM" id="SSF51197">
    <property type="entry name" value="Clavaminate synthase-like"/>
    <property type="match status" value="1"/>
</dbReference>
<dbReference type="InterPro" id="IPR036318">
    <property type="entry name" value="FAD-bd_PCMH-like_sf"/>
</dbReference>
<dbReference type="InterPro" id="IPR044861">
    <property type="entry name" value="IPNS-like_FE2OG_OXY"/>
</dbReference>